<feature type="domain" description="Solute-binding protein family 5" evidence="3">
    <location>
        <begin position="83"/>
        <end position="433"/>
    </location>
</feature>
<dbReference type="Gene3D" id="3.40.190.10">
    <property type="entry name" value="Periplasmic binding protein-like II"/>
    <property type="match status" value="1"/>
</dbReference>
<dbReference type="InterPro" id="IPR030678">
    <property type="entry name" value="Peptide/Ni-bd"/>
</dbReference>
<comment type="caution">
    <text evidence="4">The sequence shown here is derived from an EMBL/GenBank/DDBJ whole genome shotgun (WGS) entry which is preliminary data.</text>
</comment>
<evidence type="ECO:0000313" key="5">
    <source>
        <dbReference type="Proteomes" id="UP000435802"/>
    </source>
</evidence>
<protein>
    <submittedName>
        <fullName evidence="4">ABC transporter substrate-binding protein</fullName>
    </submittedName>
</protein>
<dbReference type="Pfam" id="PF00496">
    <property type="entry name" value="SBP_bac_5"/>
    <property type="match status" value="1"/>
</dbReference>
<dbReference type="Gene3D" id="3.90.76.10">
    <property type="entry name" value="Dipeptide-binding Protein, Domain 1"/>
    <property type="match status" value="1"/>
</dbReference>
<dbReference type="InterPro" id="IPR000914">
    <property type="entry name" value="SBP_5_dom"/>
</dbReference>
<dbReference type="PIRSF" id="PIRSF002741">
    <property type="entry name" value="MppA"/>
    <property type="match status" value="1"/>
</dbReference>
<organism evidence="4 5">
    <name type="scientific">Shinella kummerowiae</name>
    <dbReference type="NCBI Taxonomy" id="417745"/>
    <lineage>
        <taxon>Bacteria</taxon>
        <taxon>Pseudomonadati</taxon>
        <taxon>Pseudomonadota</taxon>
        <taxon>Alphaproteobacteria</taxon>
        <taxon>Hyphomicrobiales</taxon>
        <taxon>Rhizobiaceae</taxon>
        <taxon>Shinella</taxon>
    </lineage>
</organism>
<comment type="subcellular location">
    <subcellularLocation>
        <location evidence="1">Periplasm</location>
    </subcellularLocation>
</comment>
<proteinExistence type="inferred from homology"/>
<sequence>MRSSCGDHSATRSPARLWTCVLGAILGAWVVVLPVHAQEVLRIPLFGDIGTFDPDNGFEIAGIGVINSVYEGLVEYEPGSTRIVGSLARTWDISEDGLTYTFHLVEGVRFHDGTPLTAAAVVKSFERRRDRGLVLSYFLNNVKEIRAPDDDTIVLILHAPQASLLDSLASPWGPKIISPTALDAHDGGNAATEWLNDHAAGTGPFKLGEFRPAERYTLERSDDYWGQEPFFSRVEISVVPDLSQQILKLKAGEIDAVPKNYPIAQLFSLPQDLEITAQPSMMQFSLFTKPGSPLDNPEIRGAVLTAINPALWIKDAFGKYASISQSPYQNMMFKPKQPIAFPTDVAAAKAAIARHGEVTLTIGLFSAAPSYGRISDLMMAQLAEIGVKATSRVLPQGAAFALKGKADAPDLLLTISSPDAADPDNQAGVFFIKDAPGNFYGRVLPQADALVKKASGLKDAAARTALYEESGHMYFDAGYFIPLVDANDVVVHVKGLKDLGLRPVYPPGNIDFATVRK</sequence>
<dbReference type="GO" id="GO:0030288">
    <property type="term" value="C:outer membrane-bounded periplasmic space"/>
    <property type="evidence" value="ECO:0007669"/>
    <property type="project" value="UniProtKB-ARBA"/>
</dbReference>
<evidence type="ECO:0000259" key="3">
    <source>
        <dbReference type="Pfam" id="PF00496"/>
    </source>
</evidence>
<comment type="similarity">
    <text evidence="2">Belongs to the bacterial solute-binding protein 5 family.</text>
</comment>
<dbReference type="OrthoDB" id="9803988at2"/>
<dbReference type="PANTHER" id="PTHR30290">
    <property type="entry name" value="PERIPLASMIC BINDING COMPONENT OF ABC TRANSPORTER"/>
    <property type="match status" value="1"/>
</dbReference>
<dbReference type="GO" id="GO:1904680">
    <property type="term" value="F:peptide transmembrane transporter activity"/>
    <property type="evidence" value="ECO:0007669"/>
    <property type="project" value="TreeGrafter"/>
</dbReference>
<dbReference type="EMBL" id="WUMK01000001">
    <property type="protein sequence ID" value="MXN43785.1"/>
    <property type="molecule type" value="Genomic_DNA"/>
</dbReference>
<dbReference type="AlphaFoldDB" id="A0A6N8S3X2"/>
<dbReference type="GO" id="GO:0015833">
    <property type="term" value="P:peptide transport"/>
    <property type="evidence" value="ECO:0007669"/>
    <property type="project" value="TreeGrafter"/>
</dbReference>
<reference evidence="4 5" key="1">
    <citation type="submission" date="2019-12" db="EMBL/GenBank/DDBJ databases">
        <title>Shinella kummerowiae sp. nov., a symbiotic bacterium isolated from root nodules of the herbal legume Kummerowia stipulacea.</title>
        <authorList>
            <person name="Gao J."/>
        </authorList>
    </citation>
    <scope>NUCLEOTIDE SEQUENCE [LARGE SCALE GENOMIC DNA]</scope>
    <source>
        <strain evidence="4 5">CCBAU 25048</strain>
    </source>
</reference>
<gene>
    <name evidence="4" type="ORF">GR138_01205</name>
</gene>
<keyword evidence="5" id="KW-1185">Reference proteome</keyword>
<dbReference type="Proteomes" id="UP000435802">
    <property type="component" value="Unassembled WGS sequence"/>
</dbReference>
<dbReference type="GO" id="GO:0043190">
    <property type="term" value="C:ATP-binding cassette (ABC) transporter complex"/>
    <property type="evidence" value="ECO:0007669"/>
    <property type="project" value="InterPro"/>
</dbReference>
<evidence type="ECO:0000313" key="4">
    <source>
        <dbReference type="EMBL" id="MXN43785.1"/>
    </source>
</evidence>
<dbReference type="InterPro" id="IPR039424">
    <property type="entry name" value="SBP_5"/>
</dbReference>
<dbReference type="Gene3D" id="3.10.105.10">
    <property type="entry name" value="Dipeptide-binding Protein, Domain 3"/>
    <property type="match status" value="1"/>
</dbReference>
<evidence type="ECO:0000256" key="2">
    <source>
        <dbReference type="ARBA" id="ARBA00005695"/>
    </source>
</evidence>
<dbReference type="SUPFAM" id="SSF53850">
    <property type="entry name" value="Periplasmic binding protein-like II"/>
    <property type="match status" value="1"/>
</dbReference>
<name>A0A6N8S3X2_9HYPH</name>
<accession>A0A6N8S3X2</accession>
<evidence type="ECO:0000256" key="1">
    <source>
        <dbReference type="ARBA" id="ARBA00004418"/>
    </source>
</evidence>